<gene>
    <name evidence="4" type="ORF">CTOB1V02_LOCUS5715</name>
</gene>
<dbReference type="Gene3D" id="3.40.50.720">
    <property type="entry name" value="NAD(P)-binding Rossmann-like Domain"/>
    <property type="match status" value="1"/>
</dbReference>
<dbReference type="SUPFAM" id="SSF50129">
    <property type="entry name" value="GroES-like"/>
    <property type="match status" value="1"/>
</dbReference>
<name>A0A7R8ZN46_9CRUS</name>
<dbReference type="OrthoDB" id="3941538at2759"/>
<dbReference type="InterPro" id="IPR036291">
    <property type="entry name" value="NAD(P)-bd_dom_sf"/>
</dbReference>
<sequence length="353" mass="38905">MIESRMNLICLEKLVNWKAKIFRFLGFILQSDSTNDTMKALVFDADSLKLSIQEVEEPKVESPTQVLVAPKFVGVCGTDVHIVHPGDRVGVDPNLSACGRVCGPCSKAQYNFCTKMDVGYAYGIHMNGGFAEKVVVEGAQVYPFPPDLKPENSFLCETLSCVNYGRGKLGILDQDANILILGAGVVGLMWGCLLHHEGKRNLIISEPSEIRRNTAEKLDVFKDVFTPEELAKTYQGQKFVFDVVIDACGVAVAVEKSVSLMRKGGTLVIFACAPPSQNVSLNLFQVYERELKVQGVLTNPYSYGKTVPLVLAMQERYMNIERLAVDRFPLEKYEDAFAALRKGAIAKGVIVLP</sequence>
<dbReference type="PANTHER" id="PTHR43401">
    <property type="entry name" value="L-THREONINE 3-DEHYDROGENASE"/>
    <property type="match status" value="1"/>
</dbReference>
<dbReference type="GO" id="GO:0016491">
    <property type="term" value="F:oxidoreductase activity"/>
    <property type="evidence" value="ECO:0007669"/>
    <property type="project" value="UniProtKB-KW"/>
</dbReference>
<feature type="domain" description="Alcohol dehydrogenase-like N-terminal" evidence="3">
    <location>
        <begin position="83"/>
        <end position="145"/>
    </location>
</feature>
<dbReference type="InterPro" id="IPR050129">
    <property type="entry name" value="Zn_alcohol_dh"/>
</dbReference>
<accession>A0A7R8ZN46</accession>
<proteinExistence type="predicted"/>
<dbReference type="InterPro" id="IPR011032">
    <property type="entry name" value="GroES-like_sf"/>
</dbReference>
<evidence type="ECO:0000259" key="3">
    <source>
        <dbReference type="Pfam" id="PF08240"/>
    </source>
</evidence>
<dbReference type="PANTHER" id="PTHR43401:SF2">
    <property type="entry name" value="L-THREONINE 3-DEHYDROGENASE"/>
    <property type="match status" value="1"/>
</dbReference>
<dbReference type="EMBL" id="OB661271">
    <property type="protein sequence ID" value="CAD7227820.1"/>
    <property type="molecule type" value="Genomic_DNA"/>
</dbReference>
<evidence type="ECO:0000313" key="4">
    <source>
        <dbReference type="EMBL" id="CAD7227820.1"/>
    </source>
</evidence>
<dbReference type="InterPro" id="IPR013149">
    <property type="entry name" value="ADH-like_C"/>
</dbReference>
<keyword evidence="1" id="KW-0560">Oxidoreductase</keyword>
<dbReference type="Pfam" id="PF00107">
    <property type="entry name" value="ADH_zinc_N"/>
    <property type="match status" value="1"/>
</dbReference>
<protein>
    <submittedName>
        <fullName evidence="4">Uncharacterized protein</fullName>
    </submittedName>
</protein>
<dbReference type="InterPro" id="IPR013154">
    <property type="entry name" value="ADH-like_N"/>
</dbReference>
<dbReference type="AlphaFoldDB" id="A0A7R8ZN46"/>
<dbReference type="Pfam" id="PF08240">
    <property type="entry name" value="ADH_N"/>
    <property type="match status" value="1"/>
</dbReference>
<evidence type="ECO:0000256" key="1">
    <source>
        <dbReference type="ARBA" id="ARBA00023002"/>
    </source>
</evidence>
<organism evidence="4">
    <name type="scientific">Cyprideis torosa</name>
    <dbReference type="NCBI Taxonomy" id="163714"/>
    <lineage>
        <taxon>Eukaryota</taxon>
        <taxon>Metazoa</taxon>
        <taxon>Ecdysozoa</taxon>
        <taxon>Arthropoda</taxon>
        <taxon>Crustacea</taxon>
        <taxon>Oligostraca</taxon>
        <taxon>Ostracoda</taxon>
        <taxon>Podocopa</taxon>
        <taxon>Podocopida</taxon>
        <taxon>Cytherocopina</taxon>
        <taxon>Cytheroidea</taxon>
        <taxon>Cytherideidae</taxon>
        <taxon>Cyprideis</taxon>
    </lineage>
</organism>
<reference evidence="4" key="1">
    <citation type="submission" date="2020-11" db="EMBL/GenBank/DDBJ databases">
        <authorList>
            <person name="Tran Van P."/>
        </authorList>
    </citation>
    <scope>NUCLEOTIDE SEQUENCE</scope>
</reference>
<dbReference type="Gene3D" id="3.90.180.10">
    <property type="entry name" value="Medium-chain alcohol dehydrogenases, catalytic domain"/>
    <property type="match status" value="2"/>
</dbReference>
<feature type="domain" description="Alcohol dehydrogenase-like C-terminal" evidence="2">
    <location>
        <begin position="186"/>
        <end position="300"/>
    </location>
</feature>
<dbReference type="SUPFAM" id="SSF51735">
    <property type="entry name" value="NAD(P)-binding Rossmann-fold domains"/>
    <property type="match status" value="1"/>
</dbReference>
<evidence type="ECO:0000259" key="2">
    <source>
        <dbReference type="Pfam" id="PF00107"/>
    </source>
</evidence>